<keyword evidence="4 11" id="KW-0808">Transferase</keyword>
<dbReference type="SUPFAM" id="SSF53955">
    <property type="entry name" value="Lysozyme-like"/>
    <property type="match status" value="1"/>
</dbReference>
<keyword evidence="14" id="KW-1185">Reference proteome</keyword>
<accession>A0ABX0YJH2</accession>
<keyword evidence="1 11" id="KW-1003">Cell membrane</keyword>
<sequence>MARSFGRAKLTMLGTLLHHIRRVLMWFVIGSVALVLVLRWVPPPGTALMVERKVQSWLDGQPIDLQRTWRPWSSLPDDLKVAVIAGEDQKFPFHWGFDLQAIRAAFSHNEQGGALRGASTLSQQVSKNMFLWSGRSYLRKGLEAWFTVLIEVLWPKQRILEVYLNSAEWDDGVFGAEAAAQHHFHTSATNLSRQQASLLAAVLPAPREWSAARPSPYVLRRAAWIRQQMGQLGGADYLNNLNKARALPWAD</sequence>
<comment type="similarity">
    <text evidence="11">Belongs to the glycosyltransferase 51 family.</text>
</comment>
<organism evidence="13 14">
    <name type="scientific">Pseudomonas quercus</name>
    <dbReference type="NCBI Taxonomy" id="2722792"/>
    <lineage>
        <taxon>Bacteria</taxon>
        <taxon>Pseudomonadati</taxon>
        <taxon>Pseudomonadota</taxon>
        <taxon>Gammaproteobacteria</taxon>
        <taxon>Pseudomonadales</taxon>
        <taxon>Pseudomonadaceae</taxon>
        <taxon>Pseudomonas</taxon>
    </lineage>
</organism>
<evidence type="ECO:0000256" key="3">
    <source>
        <dbReference type="ARBA" id="ARBA00022676"/>
    </source>
</evidence>
<dbReference type="PANTHER" id="PTHR30400">
    <property type="entry name" value="MONOFUNCTIONAL BIOSYNTHETIC PEPTIDOGLYCAN TRANSGLYCOSYLASE"/>
    <property type="match status" value="1"/>
</dbReference>
<evidence type="ECO:0000256" key="4">
    <source>
        <dbReference type="ARBA" id="ARBA00022679"/>
    </source>
</evidence>
<dbReference type="InterPro" id="IPR036950">
    <property type="entry name" value="PBP_transglycosylase"/>
</dbReference>
<comment type="function">
    <text evidence="11">Peptidoglycan polymerase that catalyzes glycan chain elongation from lipid-linked precursors.</text>
</comment>
<keyword evidence="7 11" id="KW-0573">Peptidoglycan synthesis</keyword>
<reference evidence="13 14" key="1">
    <citation type="submission" date="2020-03" db="EMBL/GenBank/DDBJ databases">
        <authorList>
            <person name="Wang L."/>
            <person name="He N."/>
            <person name="Li Y."/>
            <person name="Fang Y."/>
            <person name="Zhang F."/>
        </authorList>
    </citation>
    <scope>NUCLEOTIDE SEQUENCE [LARGE SCALE GENOMIC DNA]</scope>
    <source>
        <strain evidence="14">hsmgli-8</strain>
    </source>
</reference>
<feature type="transmembrane region" description="Helical" evidence="11">
    <location>
        <begin position="20"/>
        <end position="41"/>
    </location>
</feature>
<keyword evidence="9 11" id="KW-0472">Membrane</keyword>
<evidence type="ECO:0000313" key="13">
    <source>
        <dbReference type="EMBL" id="NJP02469.1"/>
    </source>
</evidence>
<proteinExistence type="inferred from homology"/>
<evidence type="ECO:0000256" key="9">
    <source>
        <dbReference type="ARBA" id="ARBA00023136"/>
    </source>
</evidence>
<dbReference type="InterPro" id="IPR011812">
    <property type="entry name" value="Pep_trsgly"/>
</dbReference>
<comment type="catalytic activity">
    <reaction evidence="11">
        <text>[GlcNAc-(1-&gt;4)-Mur2Ac(oyl-L-Ala-gamma-D-Glu-L-Lys-D-Ala-D-Ala)](n)-di-trans,octa-cis-undecaprenyl diphosphate + beta-D-GlcNAc-(1-&gt;4)-Mur2Ac(oyl-L-Ala-gamma-D-Glu-L-Lys-D-Ala-D-Ala)-di-trans,octa-cis-undecaprenyl diphosphate = [GlcNAc-(1-&gt;4)-Mur2Ac(oyl-L-Ala-gamma-D-Glu-L-Lys-D-Ala-D-Ala)](n+1)-di-trans,octa-cis-undecaprenyl diphosphate + di-trans,octa-cis-undecaprenyl diphosphate + H(+)</text>
        <dbReference type="Rhea" id="RHEA:23708"/>
        <dbReference type="Rhea" id="RHEA-COMP:9602"/>
        <dbReference type="Rhea" id="RHEA-COMP:9603"/>
        <dbReference type="ChEBI" id="CHEBI:15378"/>
        <dbReference type="ChEBI" id="CHEBI:58405"/>
        <dbReference type="ChEBI" id="CHEBI:60033"/>
        <dbReference type="ChEBI" id="CHEBI:78435"/>
        <dbReference type="EC" id="2.4.99.28"/>
    </reaction>
</comment>
<keyword evidence="2 11" id="KW-0997">Cell inner membrane</keyword>
<keyword evidence="6 11" id="KW-0133">Cell shape</keyword>
<dbReference type="PANTHER" id="PTHR30400:SF0">
    <property type="entry name" value="BIOSYNTHETIC PEPTIDOGLYCAN TRANSGLYCOSYLASE"/>
    <property type="match status" value="1"/>
</dbReference>
<dbReference type="EMBL" id="JAAVJI010000010">
    <property type="protein sequence ID" value="NJP02469.1"/>
    <property type="molecule type" value="Genomic_DNA"/>
</dbReference>
<comment type="caution">
    <text evidence="13">The sequence shown here is derived from an EMBL/GenBank/DDBJ whole genome shotgun (WGS) entry which is preliminary data.</text>
</comment>
<dbReference type="EC" id="2.4.99.28" evidence="11"/>
<evidence type="ECO:0000256" key="10">
    <source>
        <dbReference type="ARBA" id="ARBA00023316"/>
    </source>
</evidence>
<evidence type="ECO:0000256" key="6">
    <source>
        <dbReference type="ARBA" id="ARBA00022960"/>
    </source>
</evidence>
<evidence type="ECO:0000313" key="14">
    <source>
        <dbReference type="Proteomes" id="UP000746535"/>
    </source>
</evidence>
<evidence type="ECO:0000256" key="7">
    <source>
        <dbReference type="ARBA" id="ARBA00022984"/>
    </source>
</evidence>
<evidence type="ECO:0000256" key="1">
    <source>
        <dbReference type="ARBA" id="ARBA00022475"/>
    </source>
</evidence>
<evidence type="ECO:0000256" key="2">
    <source>
        <dbReference type="ARBA" id="ARBA00022519"/>
    </source>
</evidence>
<dbReference type="Gene3D" id="1.10.3810.10">
    <property type="entry name" value="Biosynthetic peptidoglycan transglycosylase-like"/>
    <property type="match status" value="1"/>
</dbReference>
<comment type="subcellular location">
    <subcellularLocation>
        <location evidence="11">Cell inner membrane</location>
        <topology evidence="11">Single-pass membrane protein</topology>
    </subcellularLocation>
</comment>
<feature type="domain" description="Glycosyl transferase family 51" evidence="12">
    <location>
        <begin position="65"/>
        <end position="229"/>
    </location>
</feature>
<keyword evidence="5 11" id="KW-0812">Transmembrane</keyword>
<dbReference type="NCBIfam" id="TIGR02070">
    <property type="entry name" value="mono_pep_trsgly"/>
    <property type="match status" value="1"/>
</dbReference>
<dbReference type="HAMAP" id="MF_00766">
    <property type="entry name" value="PGT_MtgA"/>
    <property type="match status" value="1"/>
</dbReference>
<dbReference type="GO" id="GO:0016757">
    <property type="term" value="F:glycosyltransferase activity"/>
    <property type="evidence" value="ECO:0007669"/>
    <property type="project" value="UniProtKB-KW"/>
</dbReference>
<keyword evidence="8 11" id="KW-1133">Transmembrane helix</keyword>
<dbReference type="Pfam" id="PF00912">
    <property type="entry name" value="Transgly"/>
    <property type="match status" value="1"/>
</dbReference>
<name>A0ABX0YJH2_9PSED</name>
<evidence type="ECO:0000256" key="11">
    <source>
        <dbReference type="HAMAP-Rule" id="MF_00766"/>
    </source>
</evidence>
<evidence type="ECO:0000259" key="12">
    <source>
        <dbReference type="Pfam" id="PF00912"/>
    </source>
</evidence>
<gene>
    <name evidence="11 13" type="primary">mtgA</name>
    <name evidence="13" type="ORF">HBH25_16590</name>
</gene>
<dbReference type="InterPro" id="IPR001264">
    <property type="entry name" value="Glyco_trans_51"/>
</dbReference>
<dbReference type="InterPro" id="IPR023346">
    <property type="entry name" value="Lysozyme-like_dom_sf"/>
</dbReference>
<comment type="pathway">
    <text evidence="11">Cell wall biogenesis; peptidoglycan biosynthesis.</text>
</comment>
<keyword evidence="10 11" id="KW-0961">Cell wall biogenesis/degradation</keyword>
<dbReference type="Proteomes" id="UP000746535">
    <property type="component" value="Unassembled WGS sequence"/>
</dbReference>
<protein>
    <recommendedName>
        <fullName evidence="11">Biosynthetic peptidoglycan transglycosylase</fullName>
        <ecNumber evidence="11">2.4.99.28</ecNumber>
    </recommendedName>
    <alternativeName>
        <fullName evidence="11">Glycan polymerase</fullName>
    </alternativeName>
    <alternativeName>
        <fullName evidence="11">Peptidoglycan glycosyltransferase MtgA</fullName>
        <shortName evidence="11">PGT</shortName>
    </alternativeName>
</protein>
<evidence type="ECO:0000256" key="8">
    <source>
        <dbReference type="ARBA" id="ARBA00022989"/>
    </source>
</evidence>
<evidence type="ECO:0000256" key="5">
    <source>
        <dbReference type="ARBA" id="ARBA00022692"/>
    </source>
</evidence>
<keyword evidence="3 11" id="KW-0328">Glycosyltransferase</keyword>